<keyword evidence="6 8" id="KW-0472">Membrane</keyword>
<feature type="region of interest" description="Disordered" evidence="7">
    <location>
        <begin position="1"/>
        <end position="21"/>
    </location>
</feature>
<evidence type="ECO:0000256" key="1">
    <source>
        <dbReference type="ARBA" id="ARBA00004651"/>
    </source>
</evidence>
<feature type="domain" description="ABC transmembrane type-1" evidence="9">
    <location>
        <begin position="91"/>
        <end position="273"/>
    </location>
</feature>
<evidence type="ECO:0000259" key="9">
    <source>
        <dbReference type="PROSITE" id="PS50928"/>
    </source>
</evidence>
<feature type="transmembrane region" description="Helical" evidence="8">
    <location>
        <begin position="255"/>
        <end position="276"/>
    </location>
</feature>
<dbReference type="InterPro" id="IPR005769">
    <property type="entry name" value="PhnE/PtxC"/>
</dbReference>
<keyword evidence="5 8" id="KW-1133">Transmembrane helix</keyword>
<dbReference type="EMBL" id="UINC01001826">
    <property type="protein sequence ID" value="SUZ89596.1"/>
    <property type="molecule type" value="Genomic_DNA"/>
</dbReference>
<name>A0A381RCS5_9ZZZZ</name>
<feature type="transmembrane region" description="Helical" evidence="8">
    <location>
        <begin position="141"/>
        <end position="171"/>
    </location>
</feature>
<dbReference type="InterPro" id="IPR000515">
    <property type="entry name" value="MetI-like"/>
</dbReference>
<reference evidence="10" key="1">
    <citation type="submission" date="2018-05" db="EMBL/GenBank/DDBJ databases">
        <authorList>
            <person name="Lanie J.A."/>
            <person name="Ng W.-L."/>
            <person name="Kazmierczak K.M."/>
            <person name="Andrzejewski T.M."/>
            <person name="Davidsen T.M."/>
            <person name="Wayne K.J."/>
            <person name="Tettelin H."/>
            <person name="Glass J.I."/>
            <person name="Rusch D."/>
            <person name="Podicherti R."/>
            <person name="Tsui H.-C.T."/>
            <person name="Winkler M.E."/>
        </authorList>
    </citation>
    <scope>NUCLEOTIDE SEQUENCE</scope>
</reference>
<evidence type="ECO:0000256" key="2">
    <source>
        <dbReference type="ARBA" id="ARBA00022448"/>
    </source>
</evidence>
<dbReference type="AlphaFoldDB" id="A0A381RCS5"/>
<gene>
    <name evidence="10" type="ORF">METZ01_LOCUS42450</name>
</gene>
<dbReference type="GO" id="GO:0005886">
    <property type="term" value="C:plasma membrane"/>
    <property type="evidence" value="ECO:0007669"/>
    <property type="project" value="UniProtKB-SubCell"/>
</dbReference>
<evidence type="ECO:0000256" key="6">
    <source>
        <dbReference type="ARBA" id="ARBA00023136"/>
    </source>
</evidence>
<dbReference type="SUPFAM" id="SSF161098">
    <property type="entry name" value="MetI-like"/>
    <property type="match status" value="1"/>
</dbReference>
<organism evidence="10">
    <name type="scientific">marine metagenome</name>
    <dbReference type="NCBI Taxonomy" id="408172"/>
    <lineage>
        <taxon>unclassified sequences</taxon>
        <taxon>metagenomes</taxon>
        <taxon>ecological metagenomes</taxon>
    </lineage>
</organism>
<evidence type="ECO:0000256" key="5">
    <source>
        <dbReference type="ARBA" id="ARBA00022989"/>
    </source>
</evidence>
<evidence type="ECO:0000256" key="8">
    <source>
        <dbReference type="SAM" id="Phobius"/>
    </source>
</evidence>
<comment type="subcellular location">
    <subcellularLocation>
        <location evidence="1">Cell membrane</location>
        <topology evidence="1">Multi-pass membrane protein</topology>
    </subcellularLocation>
</comment>
<accession>A0A381RCS5</accession>
<feature type="compositionally biased region" description="Polar residues" evidence="7">
    <location>
        <begin position="1"/>
        <end position="16"/>
    </location>
</feature>
<sequence>MSIEATSPNSGVSGKQSAALPESWSRPPFIKNHLLRWGLLLGVVLYLYLSIGSLEVNWTRIYEGLDRGAKFVFGFMNPNFAGRWNDISEGIIESLVMTVTSTVIGIAISIPIGFGAASNLAPLPIYLFCRGIIALSRSFQEIIVAILFVAIFGFGPLAGVLTLSFATIGFLSKLLAEDIESIDKSQAEAVKATGSPWWQWINYGVQPQIMPRLIGLSLYRLDINFRESAVVGLVGAGGIGATLNTAFDRYEYDTAAAILILIIGIVMLSEYISGYIRAGVQ</sequence>
<dbReference type="InterPro" id="IPR035906">
    <property type="entry name" value="MetI-like_sf"/>
</dbReference>
<evidence type="ECO:0000256" key="7">
    <source>
        <dbReference type="SAM" id="MobiDB-lite"/>
    </source>
</evidence>
<dbReference type="NCBIfam" id="TIGR01097">
    <property type="entry name" value="PhnE"/>
    <property type="match status" value="1"/>
</dbReference>
<dbReference type="PROSITE" id="PS50928">
    <property type="entry name" value="ABC_TM1"/>
    <property type="match status" value="1"/>
</dbReference>
<keyword evidence="4 8" id="KW-0812">Transmembrane</keyword>
<evidence type="ECO:0000313" key="10">
    <source>
        <dbReference type="EMBL" id="SUZ89596.1"/>
    </source>
</evidence>
<keyword evidence="3" id="KW-1003">Cell membrane</keyword>
<dbReference type="GO" id="GO:0015416">
    <property type="term" value="F:ABC-type phosphonate transporter activity"/>
    <property type="evidence" value="ECO:0007669"/>
    <property type="project" value="InterPro"/>
</dbReference>
<dbReference type="CDD" id="cd06261">
    <property type="entry name" value="TM_PBP2"/>
    <property type="match status" value="1"/>
</dbReference>
<dbReference type="Pfam" id="PF00528">
    <property type="entry name" value="BPD_transp_1"/>
    <property type="match status" value="1"/>
</dbReference>
<evidence type="ECO:0000256" key="4">
    <source>
        <dbReference type="ARBA" id="ARBA00022692"/>
    </source>
</evidence>
<evidence type="ECO:0000256" key="3">
    <source>
        <dbReference type="ARBA" id="ARBA00022475"/>
    </source>
</evidence>
<feature type="transmembrane region" description="Helical" evidence="8">
    <location>
        <begin position="103"/>
        <end position="129"/>
    </location>
</feature>
<dbReference type="Gene3D" id="1.10.3720.10">
    <property type="entry name" value="MetI-like"/>
    <property type="match status" value="1"/>
</dbReference>
<dbReference type="PANTHER" id="PTHR30043">
    <property type="entry name" value="PHOSPHONATES TRANSPORT SYSTEM PERMEASE PROTEIN"/>
    <property type="match status" value="1"/>
</dbReference>
<proteinExistence type="predicted"/>
<keyword evidence="2" id="KW-0813">Transport</keyword>
<feature type="transmembrane region" description="Helical" evidence="8">
    <location>
        <begin position="34"/>
        <end position="51"/>
    </location>
</feature>
<protein>
    <recommendedName>
        <fullName evidence="9">ABC transmembrane type-1 domain-containing protein</fullName>
    </recommendedName>
</protein>
<dbReference type="PANTHER" id="PTHR30043:SF1">
    <property type="entry name" value="ABC TRANSPORT SYSTEM PERMEASE PROTEIN P69"/>
    <property type="match status" value="1"/>
</dbReference>